<keyword evidence="3" id="KW-1185">Reference proteome</keyword>
<dbReference type="EMBL" id="QGDH01000064">
    <property type="protein sequence ID" value="RAR10553.1"/>
    <property type="molecule type" value="Genomic_DNA"/>
</dbReference>
<proteinExistence type="predicted"/>
<organism evidence="2 3">
    <name type="scientific">Stemphylium lycopersici</name>
    <name type="common">Tomato gray leaf spot disease fungus</name>
    <name type="synonym">Thyrospora lycopersici</name>
    <dbReference type="NCBI Taxonomy" id="183478"/>
    <lineage>
        <taxon>Eukaryota</taxon>
        <taxon>Fungi</taxon>
        <taxon>Dikarya</taxon>
        <taxon>Ascomycota</taxon>
        <taxon>Pezizomycotina</taxon>
        <taxon>Dothideomycetes</taxon>
        <taxon>Pleosporomycetidae</taxon>
        <taxon>Pleosporales</taxon>
        <taxon>Pleosporineae</taxon>
        <taxon>Pleosporaceae</taxon>
        <taxon>Stemphylium</taxon>
    </lineage>
</organism>
<protein>
    <submittedName>
        <fullName evidence="2">Uncharacterized protein</fullName>
    </submittedName>
</protein>
<gene>
    <name evidence="2" type="ORF">DDE83_004949</name>
</gene>
<feature type="signal peptide" evidence="1">
    <location>
        <begin position="1"/>
        <end position="20"/>
    </location>
</feature>
<sequence length="117" mass="11482">MKFTTTLISVAALAASTVTAADDAKSTLTVHPNCPTATQGDVMVTRSAVVVPACGAGNETKPMIISMSGGMTMTMTGGGPMMTPTMSGNMPEFTGAASKNALGGVVAIGGVLAALMA</sequence>
<name>A0A364N356_STELY</name>
<dbReference type="Proteomes" id="UP000249619">
    <property type="component" value="Unassembled WGS sequence"/>
</dbReference>
<keyword evidence="1" id="KW-0732">Signal</keyword>
<evidence type="ECO:0000313" key="3">
    <source>
        <dbReference type="Proteomes" id="UP000249619"/>
    </source>
</evidence>
<evidence type="ECO:0000256" key="1">
    <source>
        <dbReference type="SAM" id="SignalP"/>
    </source>
</evidence>
<evidence type="ECO:0000313" key="2">
    <source>
        <dbReference type="EMBL" id="RAR10553.1"/>
    </source>
</evidence>
<reference evidence="3" key="1">
    <citation type="submission" date="2018-05" db="EMBL/GenBank/DDBJ databases">
        <title>Draft genome sequence of Stemphylium lycopersici strain CIDEFI 213.</title>
        <authorList>
            <person name="Medina R."/>
            <person name="Franco M.E.E."/>
            <person name="Lucentini C.G."/>
            <person name="Saparrat M.C.N."/>
            <person name="Balatti P.A."/>
        </authorList>
    </citation>
    <scope>NUCLEOTIDE SEQUENCE [LARGE SCALE GENOMIC DNA]</scope>
    <source>
        <strain evidence="3">CIDEFI 213</strain>
    </source>
</reference>
<accession>A0A364N356</accession>
<feature type="chain" id="PRO_5017081918" evidence="1">
    <location>
        <begin position="21"/>
        <end position="117"/>
    </location>
</feature>
<dbReference type="AlphaFoldDB" id="A0A364N356"/>
<dbReference type="OrthoDB" id="3695223at2759"/>
<comment type="caution">
    <text evidence="2">The sequence shown here is derived from an EMBL/GenBank/DDBJ whole genome shotgun (WGS) entry which is preliminary data.</text>
</comment>